<feature type="binding site" evidence="8">
    <location>
        <position position="148"/>
    </location>
    <ligand>
        <name>Zn(2+)</name>
        <dbReference type="ChEBI" id="CHEBI:29105"/>
        <label>1</label>
    </ligand>
</feature>
<evidence type="ECO:0000313" key="12">
    <source>
        <dbReference type="EMBL" id="OGL55211.1"/>
    </source>
</evidence>
<feature type="binding site" evidence="8">
    <location>
        <position position="187"/>
    </location>
    <ligand>
        <name>Zn(2+)</name>
        <dbReference type="ChEBI" id="CHEBI:29105"/>
        <label>2</label>
    </ligand>
</feature>
<feature type="repeat" description="CXXCXGXG motif" evidence="8">
    <location>
        <begin position="201"/>
        <end position="208"/>
    </location>
</feature>
<sequence>MKKQDYYRILGLNSDATAEEIKKAYRKLALRFHPDKNPGNHFAENKFKEVSVAYQTLINHQKKRIYDSTSNSETFSDFRGNFSSGYRSYGGFTNIFEEIFHDFFDVGYSGDRTRIKKGSDIKTELKISLADAAFGKETEVTIERLEKCNTCNGNGSEAGIGESICPSCNGTGEKRYSYGFFIVKRICTQCKGNGFIIVHPCLKCDGDGRQKKKNTITVKIPPGVDTGSKLRLSEQGNTGIKGGPSGDLFVIIRVEKHNIFERENFDISCEIPITFTQAALGSEIEIPTLEGTANLKIPEGTQSSSVFTLEGKGIINPASYIRGNQYVKILVETPVNLSSFQRELLLQLEKLENKTPISR</sequence>
<keyword evidence="1 8" id="KW-0479">Metal-binding</keyword>
<dbReference type="InterPro" id="IPR001305">
    <property type="entry name" value="HSP_DnaJ_Cys-rich_dom"/>
</dbReference>
<organism evidence="12 13">
    <name type="scientific">Candidatus Schekmanbacteria bacterium RIFCSPLOWO2_12_FULL_38_15</name>
    <dbReference type="NCBI Taxonomy" id="1817883"/>
    <lineage>
        <taxon>Bacteria</taxon>
        <taxon>Candidatus Schekmaniibacteriota</taxon>
    </lineage>
</organism>
<comment type="similarity">
    <text evidence="6 8">Belongs to the DnaJ family.</text>
</comment>
<dbReference type="Gene3D" id="2.60.260.20">
    <property type="entry name" value="Urease metallochaperone UreE, N-terminal domain"/>
    <property type="match status" value="2"/>
</dbReference>
<dbReference type="Gene3D" id="2.10.230.10">
    <property type="entry name" value="Heat shock protein DnaJ, cysteine-rich domain"/>
    <property type="match status" value="1"/>
</dbReference>
<dbReference type="PROSITE" id="PS50076">
    <property type="entry name" value="DNAJ_2"/>
    <property type="match status" value="1"/>
</dbReference>
<dbReference type="GO" id="GO:0031072">
    <property type="term" value="F:heat shock protein binding"/>
    <property type="evidence" value="ECO:0007669"/>
    <property type="project" value="InterPro"/>
</dbReference>
<dbReference type="CDD" id="cd10719">
    <property type="entry name" value="DnaJ_zf"/>
    <property type="match status" value="1"/>
</dbReference>
<comment type="caution">
    <text evidence="12">The sequence shown here is derived from an EMBL/GenBank/DDBJ whole genome shotgun (WGS) entry which is preliminary data.</text>
</comment>
<dbReference type="GO" id="GO:0008270">
    <property type="term" value="F:zinc ion binding"/>
    <property type="evidence" value="ECO:0007669"/>
    <property type="project" value="UniProtKB-UniRule"/>
</dbReference>
<keyword evidence="4 8" id="KW-0862">Zinc</keyword>
<dbReference type="Pfam" id="PF00684">
    <property type="entry name" value="DnaJ_CXXCXGXG"/>
    <property type="match status" value="1"/>
</dbReference>
<dbReference type="GO" id="GO:0005737">
    <property type="term" value="C:cytoplasm"/>
    <property type="evidence" value="ECO:0007669"/>
    <property type="project" value="UniProtKB-SubCell"/>
</dbReference>
<feature type="binding site" evidence="8">
    <location>
        <position position="190"/>
    </location>
    <ligand>
        <name>Zn(2+)</name>
        <dbReference type="ChEBI" id="CHEBI:29105"/>
        <label>2</label>
    </ligand>
</feature>
<evidence type="ECO:0000256" key="4">
    <source>
        <dbReference type="ARBA" id="ARBA00022833"/>
    </source>
</evidence>
<keyword evidence="8" id="KW-0235">DNA replication</keyword>
<dbReference type="PROSITE" id="PS00636">
    <property type="entry name" value="DNAJ_1"/>
    <property type="match status" value="1"/>
</dbReference>
<comment type="function">
    <text evidence="8">Participates actively in the response to hyperosmotic and heat shock by preventing the aggregation of stress-denatured proteins and by disaggregating proteins, also in an autonomous, DnaK-independent fashion. Unfolded proteins bind initially to DnaJ; upon interaction with the DnaJ-bound protein, DnaK hydrolyzes its bound ATP, resulting in the formation of a stable complex. GrpE releases ADP from DnaK; ATP binding to DnaK triggers the release of the substrate protein, thus completing the reaction cycle. Several rounds of ATP-dependent interactions between DnaJ, DnaK and GrpE are required for fully efficient folding. Also involved, together with DnaK and GrpE, in the DNA replication of plasmids through activation of initiation proteins.</text>
</comment>
<evidence type="ECO:0000256" key="6">
    <source>
        <dbReference type="ARBA" id="ARBA00061004"/>
    </source>
</evidence>
<proteinExistence type="inferred from homology"/>
<dbReference type="GO" id="GO:0006260">
    <property type="term" value="P:DNA replication"/>
    <property type="evidence" value="ECO:0007669"/>
    <property type="project" value="UniProtKB-KW"/>
</dbReference>
<dbReference type="NCBIfam" id="TIGR02349">
    <property type="entry name" value="DnaJ_bact"/>
    <property type="match status" value="1"/>
</dbReference>
<dbReference type="InterPro" id="IPR036869">
    <property type="entry name" value="J_dom_sf"/>
</dbReference>
<feature type="domain" description="J" evidence="10">
    <location>
        <begin position="5"/>
        <end position="70"/>
    </location>
</feature>
<evidence type="ECO:0000256" key="8">
    <source>
        <dbReference type="HAMAP-Rule" id="MF_01152"/>
    </source>
</evidence>
<feature type="repeat" description="CXXCXGXG motif" evidence="8">
    <location>
        <begin position="165"/>
        <end position="172"/>
    </location>
</feature>
<keyword evidence="5 8" id="KW-0143">Chaperone</keyword>
<dbReference type="Proteomes" id="UP000178082">
    <property type="component" value="Unassembled WGS sequence"/>
</dbReference>
<dbReference type="InterPro" id="IPR012724">
    <property type="entry name" value="DnaJ"/>
</dbReference>
<dbReference type="GO" id="GO:0042026">
    <property type="term" value="P:protein refolding"/>
    <property type="evidence" value="ECO:0007669"/>
    <property type="project" value="TreeGrafter"/>
</dbReference>
<dbReference type="GO" id="GO:0051082">
    <property type="term" value="F:unfolded protein binding"/>
    <property type="evidence" value="ECO:0007669"/>
    <property type="project" value="UniProtKB-UniRule"/>
</dbReference>
<dbReference type="Pfam" id="PF01556">
    <property type="entry name" value="DnaJ_C"/>
    <property type="match status" value="1"/>
</dbReference>
<dbReference type="FunFam" id="2.60.260.20:FF:000005">
    <property type="entry name" value="Chaperone protein dnaJ 1, mitochondrial"/>
    <property type="match status" value="1"/>
</dbReference>
<protein>
    <recommendedName>
        <fullName evidence="7 8">Chaperone protein DnaJ</fullName>
    </recommendedName>
</protein>
<feature type="zinc finger region" description="CR-type" evidence="9">
    <location>
        <begin position="135"/>
        <end position="213"/>
    </location>
</feature>
<dbReference type="PANTHER" id="PTHR43096:SF10">
    <property type="entry name" value="CHAPERONE PROTEIN DNAJ A6, CHLOROPLASTIC"/>
    <property type="match status" value="1"/>
</dbReference>
<dbReference type="STRING" id="1817883.A3G31_09575"/>
<evidence type="ECO:0000259" key="11">
    <source>
        <dbReference type="PROSITE" id="PS51188"/>
    </source>
</evidence>
<evidence type="ECO:0000313" key="13">
    <source>
        <dbReference type="Proteomes" id="UP000178082"/>
    </source>
</evidence>
<dbReference type="InterPro" id="IPR001623">
    <property type="entry name" value="DnaJ_domain"/>
</dbReference>
<feature type="binding site" evidence="8">
    <location>
        <position position="168"/>
    </location>
    <ligand>
        <name>Zn(2+)</name>
        <dbReference type="ChEBI" id="CHEBI:29105"/>
        <label>2</label>
    </ligand>
</feature>
<evidence type="ECO:0000256" key="7">
    <source>
        <dbReference type="ARBA" id="ARBA00067609"/>
    </source>
</evidence>
<keyword evidence="3 8" id="KW-0863">Zinc-finger</keyword>
<accession>A0A1F7SN61</accession>
<dbReference type="CDD" id="cd10747">
    <property type="entry name" value="DnaJ_C"/>
    <property type="match status" value="1"/>
</dbReference>
<feature type="repeat" description="CXXCXGXG motif" evidence="8">
    <location>
        <begin position="187"/>
        <end position="194"/>
    </location>
</feature>
<keyword evidence="8" id="KW-0963">Cytoplasm</keyword>
<evidence type="ECO:0000256" key="2">
    <source>
        <dbReference type="ARBA" id="ARBA00022737"/>
    </source>
</evidence>
<dbReference type="SUPFAM" id="SSF49493">
    <property type="entry name" value="HSP40/DnaJ peptide-binding domain"/>
    <property type="match status" value="2"/>
</dbReference>
<reference evidence="12 13" key="1">
    <citation type="journal article" date="2016" name="Nat. Commun.">
        <title>Thousands of microbial genomes shed light on interconnected biogeochemical processes in an aquifer system.</title>
        <authorList>
            <person name="Anantharaman K."/>
            <person name="Brown C.T."/>
            <person name="Hug L.A."/>
            <person name="Sharon I."/>
            <person name="Castelle C.J."/>
            <person name="Probst A.J."/>
            <person name="Thomas B.C."/>
            <person name="Singh A."/>
            <person name="Wilkins M.J."/>
            <person name="Karaoz U."/>
            <person name="Brodie E.L."/>
            <person name="Williams K.H."/>
            <person name="Hubbard S.S."/>
            <person name="Banfield J.F."/>
        </authorList>
    </citation>
    <scope>NUCLEOTIDE SEQUENCE [LARGE SCALE GENOMIC DNA]</scope>
</reference>
<dbReference type="PRINTS" id="PR00625">
    <property type="entry name" value="JDOMAIN"/>
</dbReference>
<feature type="binding site" evidence="8">
    <location>
        <position position="165"/>
    </location>
    <ligand>
        <name>Zn(2+)</name>
        <dbReference type="ChEBI" id="CHEBI:29105"/>
        <label>2</label>
    </ligand>
</feature>
<feature type="domain" description="CR-type" evidence="11">
    <location>
        <begin position="135"/>
        <end position="213"/>
    </location>
</feature>
<dbReference type="Gene3D" id="1.10.287.110">
    <property type="entry name" value="DnaJ domain"/>
    <property type="match status" value="1"/>
</dbReference>
<dbReference type="CDD" id="cd06257">
    <property type="entry name" value="DnaJ"/>
    <property type="match status" value="1"/>
</dbReference>
<comment type="subcellular location">
    <subcellularLocation>
        <location evidence="8">Cytoplasm</location>
    </subcellularLocation>
</comment>
<evidence type="ECO:0000256" key="1">
    <source>
        <dbReference type="ARBA" id="ARBA00022723"/>
    </source>
</evidence>
<evidence type="ECO:0000259" key="10">
    <source>
        <dbReference type="PROSITE" id="PS50076"/>
    </source>
</evidence>
<dbReference type="SUPFAM" id="SSF46565">
    <property type="entry name" value="Chaperone J-domain"/>
    <property type="match status" value="1"/>
</dbReference>
<dbReference type="FunFam" id="2.10.230.10:FF:000002">
    <property type="entry name" value="Molecular chaperone DnaJ"/>
    <property type="match status" value="1"/>
</dbReference>
<feature type="binding site" evidence="8">
    <location>
        <position position="201"/>
    </location>
    <ligand>
        <name>Zn(2+)</name>
        <dbReference type="ChEBI" id="CHEBI:29105"/>
        <label>1</label>
    </ligand>
</feature>
<dbReference type="SUPFAM" id="SSF57938">
    <property type="entry name" value="DnaJ/Hsp40 cysteine-rich domain"/>
    <property type="match status" value="1"/>
</dbReference>
<evidence type="ECO:0000256" key="9">
    <source>
        <dbReference type="PROSITE-ProRule" id="PRU00546"/>
    </source>
</evidence>
<dbReference type="NCBIfam" id="NF008035">
    <property type="entry name" value="PRK10767.1"/>
    <property type="match status" value="1"/>
</dbReference>
<dbReference type="PROSITE" id="PS51188">
    <property type="entry name" value="ZF_CR"/>
    <property type="match status" value="1"/>
</dbReference>
<dbReference type="InterPro" id="IPR002939">
    <property type="entry name" value="DnaJ_C"/>
</dbReference>
<evidence type="ECO:0000256" key="5">
    <source>
        <dbReference type="ARBA" id="ARBA00023186"/>
    </source>
</evidence>
<dbReference type="HAMAP" id="MF_01152">
    <property type="entry name" value="DnaJ"/>
    <property type="match status" value="1"/>
</dbReference>
<dbReference type="EMBL" id="MGDI01000003">
    <property type="protein sequence ID" value="OGL55211.1"/>
    <property type="molecule type" value="Genomic_DNA"/>
</dbReference>
<feature type="binding site" evidence="8">
    <location>
        <position position="204"/>
    </location>
    <ligand>
        <name>Zn(2+)</name>
        <dbReference type="ChEBI" id="CHEBI:29105"/>
        <label>1</label>
    </ligand>
</feature>
<gene>
    <name evidence="8" type="primary">dnaJ</name>
    <name evidence="12" type="ORF">A3G31_09575</name>
</gene>
<keyword evidence="8" id="KW-0346">Stress response</keyword>
<feature type="repeat" description="CXXCXGXG motif" evidence="8">
    <location>
        <begin position="148"/>
        <end position="155"/>
    </location>
</feature>
<dbReference type="AlphaFoldDB" id="A0A1F7SN61"/>
<dbReference type="InterPro" id="IPR036410">
    <property type="entry name" value="HSP_DnaJ_Cys-rich_dom_sf"/>
</dbReference>
<comment type="cofactor">
    <cofactor evidence="8">
        <name>Zn(2+)</name>
        <dbReference type="ChEBI" id="CHEBI:29105"/>
    </cofactor>
    <text evidence="8">Binds 2 Zn(2+) ions per monomer.</text>
</comment>
<keyword evidence="2 8" id="KW-0677">Repeat</keyword>
<dbReference type="PANTHER" id="PTHR43096">
    <property type="entry name" value="DNAJ HOMOLOG 1, MITOCHONDRIAL-RELATED"/>
    <property type="match status" value="1"/>
</dbReference>
<dbReference type="SMART" id="SM00271">
    <property type="entry name" value="DnaJ"/>
    <property type="match status" value="1"/>
</dbReference>
<comment type="subunit">
    <text evidence="8">Homodimer.</text>
</comment>
<comment type="domain">
    <text evidence="8">The J domain is necessary and sufficient to stimulate DnaK ATPase activity. Zinc center 1 plays an important role in the autonomous, DnaK-independent chaperone activity of DnaJ. Zinc center 2 is essential for interaction with DnaK and for DnaJ activity.</text>
</comment>
<dbReference type="InterPro" id="IPR008971">
    <property type="entry name" value="HSP40/DnaJ_pept-bd"/>
</dbReference>
<dbReference type="Pfam" id="PF00226">
    <property type="entry name" value="DnaJ"/>
    <property type="match status" value="1"/>
</dbReference>
<dbReference type="GO" id="GO:0005524">
    <property type="term" value="F:ATP binding"/>
    <property type="evidence" value="ECO:0007669"/>
    <property type="project" value="InterPro"/>
</dbReference>
<dbReference type="InterPro" id="IPR018253">
    <property type="entry name" value="DnaJ_domain_CS"/>
</dbReference>
<name>A0A1F7SN61_9BACT</name>
<dbReference type="GO" id="GO:0009408">
    <property type="term" value="P:response to heat"/>
    <property type="evidence" value="ECO:0007669"/>
    <property type="project" value="InterPro"/>
</dbReference>
<evidence type="ECO:0000256" key="3">
    <source>
        <dbReference type="ARBA" id="ARBA00022771"/>
    </source>
</evidence>
<feature type="binding site" evidence="8">
    <location>
        <position position="151"/>
    </location>
    <ligand>
        <name>Zn(2+)</name>
        <dbReference type="ChEBI" id="CHEBI:29105"/>
        <label>1</label>
    </ligand>
</feature>